<evidence type="ECO:0000256" key="3">
    <source>
        <dbReference type="ARBA" id="ARBA00012438"/>
    </source>
</evidence>
<feature type="domain" description="HAMP" evidence="14">
    <location>
        <begin position="163"/>
        <end position="215"/>
    </location>
</feature>
<evidence type="ECO:0000256" key="6">
    <source>
        <dbReference type="ARBA" id="ARBA00022692"/>
    </source>
</evidence>
<dbReference type="InterPro" id="IPR005467">
    <property type="entry name" value="His_kinase_dom"/>
</dbReference>
<keyword evidence="16" id="KW-1185">Reference proteome</keyword>
<dbReference type="SMART" id="SM00304">
    <property type="entry name" value="HAMP"/>
    <property type="match status" value="1"/>
</dbReference>
<dbReference type="InterPro" id="IPR003660">
    <property type="entry name" value="HAMP_dom"/>
</dbReference>
<dbReference type="InterPro" id="IPR036890">
    <property type="entry name" value="HATPase_C_sf"/>
</dbReference>
<protein>
    <recommendedName>
        <fullName evidence="3">histidine kinase</fullName>
        <ecNumber evidence="3">2.7.13.3</ecNumber>
    </recommendedName>
</protein>
<keyword evidence="4" id="KW-0597">Phosphoprotein</keyword>
<comment type="subcellular location">
    <subcellularLocation>
        <location evidence="2">Membrane</location>
    </subcellularLocation>
</comment>
<sequence>MTLRARLSLLVTLALLLGLFLSGTLAYVLFVQQQQAQLSELLLRDLERVQLLVGQGFSAVGARLVEDRGAFTLQFVGPENQVVLGGGEALPAADWPVTVVRDERIYLAASTPWILGAQEAGTIRLALDITDAVASRRNLLRSLLVSGAVIALVATVLNLALLNRALAPLARLAAAARRVDPASPAPIPYRGPHDEVANVAQALNRALRGIRKRQQAERASLAEIAHELAAPLTLVAGHLESLVAAHPQDPQLEAARGAAKELLYTSKDLLTLSRGELERPLDLQVLDLSAVVRRIAREYPGVALGALPAAEVAGSPERLAQLTRNLVRNAVQAAGAEGVTLELTAGADEVVLTVADRGPGVPPEELPHLFERFYTRRKQGGVGVGLSVAQQIVQQHGGRIAVASEVGVGTTFTVSLPSLGAQLEGGDDPTEDAVAPGELVTDG</sequence>
<evidence type="ECO:0000256" key="1">
    <source>
        <dbReference type="ARBA" id="ARBA00000085"/>
    </source>
</evidence>
<reference evidence="16" key="1">
    <citation type="submission" date="2010-05" db="EMBL/GenBank/DDBJ databases">
        <title>The complete genome of Truepera radiovictris DSM 17093.</title>
        <authorList>
            <consortium name="US DOE Joint Genome Institute (JGI-PGF)"/>
            <person name="Lucas S."/>
            <person name="Copeland A."/>
            <person name="Lapidus A."/>
            <person name="Glavina del Rio T."/>
            <person name="Dalin E."/>
            <person name="Tice H."/>
            <person name="Bruce D."/>
            <person name="Goodwin L."/>
            <person name="Pitluck S."/>
            <person name="Kyrpides N."/>
            <person name="Mavromatis K."/>
            <person name="Ovchinnikova G."/>
            <person name="Munk A.C."/>
            <person name="Detter J.C."/>
            <person name="Han C."/>
            <person name="Tapia R."/>
            <person name="Land M."/>
            <person name="Hauser L."/>
            <person name="Markowitz V."/>
            <person name="Cheng J.-F."/>
            <person name="Hugenholtz P."/>
            <person name="Woyke T."/>
            <person name="Wu D."/>
            <person name="Tindall B."/>
            <person name="Pomrenke H.G."/>
            <person name="Brambilla E."/>
            <person name="Klenk H.-P."/>
            <person name="Eisen J.A."/>
        </authorList>
    </citation>
    <scope>NUCLEOTIDE SEQUENCE [LARGE SCALE GENOMIC DNA]</scope>
    <source>
        <strain evidence="16">DSM 17093 / CIP 108686 / LMG 22925 / RQ-24</strain>
    </source>
</reference>
<dbReference type="GO" id="GO:0000155">
    <property type="term" value="F:phosphorelay sensor kinase activity"/>
    <property type="evidence" value="ECO:0007669"/>
    <property type="project" value="InterPro"/>
</dbReference>
<evidence type="ECO:0000313" key="15">
    <source>
        <dbReference type="EMBL" id="ADI13823.1"/>
    </source>
</evidence>
<keyword evidence="9" id="KW-0902">Two-component regulatory system</keyword>
<feature type="domain" description="Histidine kinase" evidence="13">
    <location>
        <begin position="223"/>
        <end position="420"/>
    </location>
</feature>
<dbReference type="EC" id="2.7.13.3" evidence="3"/>
<dbReference type="Pfam" id="PF02518">
    <property type="entry name" value="HATPase_c"/>
    <property type="match status" value="1"/>
</dbReference>
<evidence type="ECO:0000313" key="16">
    <source>
        <dbReference type="Proteomes" id="UP000000379"/>
    </source>
</evidence>
<gene>
    <name evidence="15" type="ordered locus">Trad_0687</name>
</gene>
<dbReference type="PRINTS" id="PR00344">
    <property type="entry name" value="BCTRLSENSOR"/>
</dbReference>
<dbReference type="OrthoDB" id="9806130at2"/>
<dbReference type="AlphaFoldDB" id="D7CTG6"/>
<evidence type="ECO:0000256" key="10">
    <source>
        <dbReference type="ARBA" id="ARBA00023136"/>
    </source>
</evidence>
<keyword evidence="6 12" id="KW-0812">Transmembrane</keyword>
<dbReference type="InterPro" id="IPR050428">
    <property type="entry name" value="TCS_sensor_his_kinase"/>
</dbReference>
<dbReference type="PROSITE" id="PS50885">
    <property type="entry name" value="HAMP"/>
    <property type="match status" value="1"/>
</dbReference>
<dbReference type="STRING" id="649638.Trad_0687"/>
<dbReference type="CDD" id="cd00075">
    <property type="entry name" value="HATPase"/>
    <property type="match status" value="1"/>
</dbReference>
<dbReference type="InterPro" id="IPR003594">
    <property type="entry name" value="HATPase_dom"/>
</dbReference>
<evidence type="ECO:0000256" key="2">
    <source>
        <dbReference type="ARBA" id="ARBA00004370"/>
    </source>
</evidence>
<accession>D7CTG6</accession>
<evidence type="ECO:0000256" key="11">
    <source>
        <dbReference type="SAM" id="MobiDB-lite"/>
    </source>
</evidence>
<proteinExistence type="predicted"/>
<evidence type="ECO:0000256" key="9">
    <source>
        <dbReference type="ARBA" id="ARBA00023012"/>
    </source>
</evidence>
<dbReference type="InterPro" id="IPR004358">
    <property type="entry name" value="Sig_transdc_His_kin-like_C"/>
</dbReference>
<feature type="region of interest" description="Disordered" evidence="11">
    <location>
        <begin position="421"/>
        <end position="443"/>
    </location>
</feature>
<dbReference type="InterPro" id="IPR003661">
    <property type="entry name" value="HisK_dim/P_dom"/>
</dbReference>
<evidence type="ECO:0000256" key="4">
    <source>
        <dbReference type="ARBA" id="ARBA00022553"/>
    </source>
</evidence>
<evidence type="ECO:0000259" key="14">
    <source>
        <dbReference type="PROSITE" id="PS50885"/>
    </source>
</evidence>
<dbReference type="Gene3D" id="1.10.287.130">
    <property type="match status" value="1"/>
</dbReference>
<evidence type="ECO:0000259" key="13">
    <source>
        <dbReference type="PROSITE" id="PS50109"/>
    </source>
</evidence>
<name>D7CTG6_TRURR</name>
<dbReference type="CDD" id="cd00082">
    <property type="entry name" value="HisKA"/>
    <property type="match status" value="1"/>
</dbReference>
<dbReference type="PANTHER" id="PTHR45436:SF5">
    <property type="entry name" value="SENSOR HISTIDINE KINASE TRCS"/>
    <property type="match status" value="1"/>
</dbReference>
<dbReference type="InterPro" id="IPR036097">
    <property type="entry name" value="HisK_dim/P_sf"/>
</dbReference>
<dbReference type="SMART" id="SM00388">
    <property type="entry name" value="HisKA"/>
    <property type="match status" value="1"/>
</dbReference>
<dbReference type="EMBL" id="CP002049">
    <property type="protein sequence ID" value="ADI13823.1"/>
    <property type="molecule type" value="Genomic_DNA"/>
</dbReference>
<dbReference type="PROSITE" id="PS50109">
    <property type="entry name" value="HIS_KIN"/>
    <property type="match status" value="1"/>
</dbReference>
<feature type="transmembrane region" description="Helical" evidence="12">
    <location>
        <begin position="143"/>
        <end position="162"/>
    </location>
</feature>
<dbReference type="eggNOG" id="COG5002">
    <property type="taxonomic scope" value="Bacteria"/>
</dbReference>
<keyword evidence="8 12" id="KW-1133">Transmembrane helix</keyword>
<dbReference type="SMART" id="SM00387">
    <property type="entry name" value="HATPase_c"/>
    <property type="match status" value="1"/>
</dbReference>
<keyword evidence="7 15" id="KW-0418">Kinase</keyword>
<dbReference type="PANTHER" id="PTHR45436">
    <property type="entry name" value="SENSOR HISTIDINE KINASE YKOH"/>
    <property type="match status" value="1"/>
</dbReference>
<comment type="catalytic activity">
    <reaction evidence="1">
        <text>ATP + protein L-histidine = ADP + protein N-phospho-L-histidine.</text>
        <dbReference type="EC" id="2.7.13.3"/>
    </reaction>
</comment>
<organism evidence="15 16">
    <name type="scientific">Truepera radiovictrix (strain DSM 17093 / CIP 108686 / LMG 22925 / RQ-24)</name>
    <dbReference type="NCBI Taxonomy" id="649638"/>
    <lineage>
        <taxon>Bacteria</taxon>
        <taxon>Thermotogati</taxon>
        <taxon>Deinococcota</taxon>
        <taxon>Deinococci</taxon>
        <taxon>Trueperales</taxon>
        <taxon>Trueperaceae</taxon>
        <taxon>Truepera</taxon>
    </lineage>
</organism>
<keyword evidence="5" id="KW-0808">Transferase</keyword>
<evidence type="ECO:0000256" key="5">
    <source>
        <dbReference type="ARBA" id="ARBA00022679"/>
    </source>
</evidence>
<dbReference type="HOGENOM" id="CLU_000445_89_6_0"/>
<keyword evidence="10 12" id="KW-0472">Membrane</keyword>
<evidence type="ECO:0000256" key="7">
    <source>
        <dbReference type="ARBA" id="ARBA00022777"/>
    </source>
</evidence>
<dbReference type="SUPFAM" id="SSF55874">
    <property type="entry name" value="ATPase domain of HSP90 chaperone/DNA topoisomerase II/histidine kinase"/>
    <property type="match status" value="1"/>
</dbReference>
<dbReference type="GO" id="GO:0005886">
    <property type="term" value="C:plasma membrane"/>
    <property type="evidence" value="ECO:0007669"/>
    <property type="project" value="TreeGrafter"/>
</dbReference>
<dbReference type="RefSeq" id="WP_013177195.1">
    <property type="nucleotide sequence ID" value="NC_014221.1"/>
</dbReference>
<reference evidence="15 16" key="2">
    <citation type="journal article" date="2011" name="Stand. Genomic Sci.">
        <title>Complete genome sequence of Truepera radiovictrix type strain (RQ-24).</title>
        <authorList>
            <person name="Ivanova N."/>
            <person name="Rohde C."/>
            <person name="Munk C."/>
            <person name="Nolan M."/>
            <person name="Lucas S."/>
            <person name="Del Rio T.G."/>
            <person name="Tice H."/>
            <person name="Deshpande S."/>
            <person name="Cheng J.F."/>
            <person name="Tapia R."/>
            <person name="Han C."/>
            <person name="Goodwin L."/>
            <person name="Pitluck S."/>
            <person name="Liolios K."/>
            <person name="Mavromatis K."/>
            <person name="Mikhailova N."/>
            <person name="Pati A."/>
            <person name="Chen A."/>
            <person name="Palaniappan K."/>
            <person name="Land M."/>
            <person name="Hauser L."/>
            <person name="Chang Y.J."/>
            <person name="Jeffries C.D."/>
            <person name="Brambilla E."/>
            <person name="Rohde M."/>
            <person name="Goker M."/>
            <person name="Tindall B.J."/>
            <person name="Woyke T."/>
            <person name="Bristow J."/>
            <person name="Eisen J.A."/>
            <person name="Markowitz V."/>
            <person name="Hugenholtz P."/>
            <person name="Kyrpides N.C."/>
            <person name="Klenk H.P."/>
            <person name="Lapidus A."/>
        </authorList>
    </citation>
    <scope>NUCLEOTIDE SEQUENCE [LARGE SCALE GENOMIC DNA]</scope>
    <source>
        <strain evidence="16">DSM 17093 / CIP 108686 / LMG 22925 / RQ-24</strain>
    </source>
</reference>
<evidence type="ECO:0000256" key="8">
    <source>
        <dbReference type="ARBA" id="ARBA00022989"/>
    </source>
</evidence>
<dbReference type="SUPFAM" id="SSF47384">
    <property type="entry name" value="Homodimeric domain of signal transducing histidine kinase"/>
    <property type="match status" value="1"/>
</dbReference>
<evidence type="ECO:0000256" key="12">
    <source>
        <dbReference type="SAM" id="Phobius"/>
    </source>
</evidence>
<dbReference type="Gene3D" id="3.30.565.10">
    <property type="entry name" value="Histidine kinase-like ATPase, C-terminal domain"/>
    <property type="match status" value="1"/>
</dbReference>
<dbReference type="Proteomes" id="UP000000379">
    <property type="component" value="Chromosome"/>
</dbReference>
<dbReference type="KEGG" id="tra:Trad_0687"/>